<dbReference type="Pfam" id="PF00440">
    <property type="entry name" value="TetR_N"/>
    <property type="match status" value="1"/>
</dbReference>
<dbReference type="PROSITE" id="PS50977">
    <property type="entry name" value="HTH_TETR_2"/>
    <property type="match status" value="1"/>
</dbReference>
<evidence type="ECO:0000256" key="1">
    <source>
        <dbReference type="ARBA" id="ARBA00023125"/>
    </source>
</evidence>
<evidence type="ECO:0000259" key="3">
    <source>
        <dbReference type="PROSITE" id="PS50977"/>
    </source>
</evidence>
<dbReference type="Pfam" id="PF14246">
    <property type="entry name" value="TetR_C_7"/>
    <property type="match status" value="1"/>
</dbReference>
<dbReference type="InterPro" id="IPR039536">
    <property type="entry name" value="TetR_C_Proteobacteria"/>
</dbReference>
<dbReference type="InterPro" id="IPR001647">
    <property type="entry name" value="HTH_TetR"/>
</dbReference>
<dbReference type="Gene3D" id="1.10.357.10">
    <property type="entry name" value="Tetracycline Repressor, domain 2"/>
    <property type="match status" value="1"/>
</dbReference>
<proteinExistence type="predicted"/>
<dbReference type="Proteomes" id="UP000682843">
    <property type="component" value="Chromosome"/>
</dbReference>
<keyword evidence="1 2" id="KW-0238">DNA-binding</keyword>
<dbReference type="PANTHER" id="PTHR30055">
    <property type="entry name" value="HTH-TYPE TRANSCRIPTIONAL REGULATOR RUTR"/>
    <property type="match status" value="1"/>
</dbReference>
<keyword evidence="5" id="KW-1185">Reference proteome</keyword>
<dbReference type="InterPro" id="IPR009057">
    <property type="entry name" value="Homeodomain-like_sf"/>
</dbReference>
<organism evidence="4 5">
    <name type="scientific">Tardiphaga alba</name>
    <dbReference type="NCBI Taxonomy" id="340268"/>
    <lineage>
        <taxon>Bacteria</taxon>
        <taxon>Pseudomonadati</taxon>
        <taxon>Pseudomonadota</taxon>
        <taxon>Alphaproteobacteria</taxon>
        <taxon>Hyphomicrobiales</taxon>
        <taxon>Nitrobacteraceae</taxon>
        <taxon>Tardiphaga</taxon>
    </lineage>
</organism>
<dbReference type="InterPro" id="IPR050109">
    <property type="entry name" value="HTH-type_TetR-like_transc_reg"/>
</dbReference>
<name>A0ABX8AKB7_9BRAD</name>
<evidence type="ECO:0000313" key="5">
    <source>
        <dbReference type="Proteomes" id="UP000682843"/>
    </source>
</evidence>
<reference evidence="4 5" key="1">
    <citation type="submission" date="2019-02" db="EMBL/GenBank/DDBJ databases">
        <title>Emended description of the genus Rhodopseudomonas and description of Rhodopseudomonas albus sp. nov., a non-phototrophic, heavy-metal-tolerant bacterium isolated from garden soil.</title>
        <authorList>
            <person name="Bao Z."/>
            <person name="Cao W.W."/>
            <person name="Sato Y."/>
            <person name="Nishizawa T."/>
            <person name="Zhao J."/>
            <person name="Guo Y."/>
            <person name="Ohta H."/>
        </authorList>
    </citation>
    <scope>NUCLEOTIDE SEQUENCE [LARGE SCALE GENOMIC DNA]</scope>
    <source>
        <strain evidence="4 5">SK50-23</strain>
    </source>
</reference>
<evidence type="ECO:0000313" key="4">
    <source>
        <dbReference type="EMBL" id="QUS42290.1"/>
    </source>
</evidence>
<accession>A0ABX8AKB7</accession>
<gene>
    <name evidence="4" type="ORF">RPMA_06500</name>
</gene>
<evidence type="ECO:0000256" key="2">
    <source>
        <dbReference type="PROSITE-ProRule" id="PRU00335"/>
    </source>
</evidence>
<dbReference type="EMBL" id="CP036498">
    <property type="protein sequence ID" value="QUS42290.1"/>
    <property type="molecule type" value="Genomic_DNA"/>
</dbReference>
<feature type="domain" description="HTH tetR-type" evidence="3">
    <location>
        <begin position="1"/>
        <end position="58"/>
    </location>
</feature>
<protein>
    <submittedName>
        <fullName evidence="4">TetR/AcrR family transcriptional regulator</fullName>
    </submittedName>
</protein>
<sequence>MAQLLAVAKRTFGEKGFAATTMDDIAGAAGMSKKTLYKLFDSKSDLFRAMLTHNLQRFQFGVASRSGIPVIDELREAMRFIADVVFSPDEIALHRLIVAERKQSPALAGIFTDVIFKSGDNGVVDCIKRIKLKSTLEDLPARTVAEMMIGAVFSHDHFRAMVDETHQVNRRAINKRIDAVIATFCEAA</sequence>
<dbReference type="PRINTS" id="PR00455">
    <property type="entry name" value="HTHTETR"/>
</dbReference>
<dbReference type="PANTHER" id="PTHR30055:SF226">
    <property type="entry name" value="HTH-TYPE TRANSCRIPTIONAL REGULATOR PKSA"/>
    <property type="match status" value="1"/>
</dbReference>
<dbReference type="SUPFAM" id="SSF46689">
    <property type="entry name" value="Homeodomain-like"/>
    <property type="match status" value="1"/>
</dbReference>
<feature type="DNA-binding region" description="H-T-H motif" evidence="2">
    <location>
        <begin position="21"/>
        <end position="40"/>
    </location>
</feature>